<dbReference type="Proteomes" id="UP000295765">
    <property type="component" value="Unassembled WGS sequence"/>
</dbReference>
<dbReference type="EC" id="2.7.1.2" evidence="3"/>
<proteinExistence type="inferred from homology"/>
<dbReference type="PANTHER" id="PTHR47690:SF1">
    <property type="entry name" value="GLUCOKINASE"/>
    <property type="match status" value="1"/>
</dbReference>
<keyword evidence="3" id="KW-0963">Cytoplasm</keyword>
<evidence type="ECO:0000313" key="6">
    <source>
        <dbReference type="Proteomes" id="UP000295765"/>
    </source>
</evidence>
<dbReference type="GO" id="GO:0005829">
    <property type="term" value="C:cytosol"/>
    <property type="evidence" value="ECO:0007669"/>
    <property type="project" value="TreeGrafter"/>
</dbReference>
<organism evidence="5 6">
    <name type="scientific">Plasticicumulans lactativorans</name>
    <dbReference type="NCBI Taxonomy" id="1133106"/>
    <lineage>
        <taxon>Bacteria</taxon>
        <taxon>Pseudomonadati</taxon>
        <taxon>Pseudomonadota</taxon>
        <taxon>Gammaproteobacteria</taxon>
        <taxon>Candidatus Competibacteraceae</taxon>
        <taxon>Plasticicumulans</taxon>
    </lineage>
</organism>
<dbReference type="OrthoDB" id="9800595at2"/>
<protein>
    <recommendedName>
        <fullName evidence="3">Glucokinase</fullName>
        <ecNumber evidence="3">2.7.1.2</ecNumber>
    </recommendedName>
    <alternativeName>
        <fullName evidence="3">Glucose kinase</fullName>
    </alternativeName>
</protein>
<dbReference type="CDD" id="cd24008">
    <property type="entry name" value="ASKHA_NBD_GLK"/>
    <property type="match status" value="1"/>
</dbReference>
<keyword evidence="6" id="KW-1185">Reference proteome</keyword>
<dbReference type="Gene3D" id="3.30.420.40">
    <property type="match status" value="1"/>
</dbReference>
<feature type="binding site" evidence="3">
    <location>
        <begin position="14"/>
        <end position="19"/>
    </location>
    <ligand>
        <name>ATP</name>
        <dbReference type="ChEBI" id="CHEBI:30616"/>
    </ligand>
</feature>
<dbReference type="GO" id="GO:0006096">
    <property type="term" value="P:glycolytic process"/>
    <property type="evidence" value="ECO:0007669"/>
    <property type="project" value="UniProtKB-UniRule"/>
</dbReference>
<dbReference type="AlphaFoldDB" id="A0A4R2LE32"/>
<dbReference type="NCBIfam" id="NF001416">
    <property type="entry name" value="PRK00292.1-3"/>
    <property type="match status" value="1"/>
</dbReference>
<sequence length="325" mass="33865">MSHAEPARAPALIADIGGTNARFALIDEPGGEPRSLRVLPTRGHATIDAAIEAYLADESGPRPDRGAIAIANPVTGDVVRMTNHDWQFSITAVRDALGFRELRVLNDFTALALSLPLLRPSELMQVGGGTPTEGAAKGLVGPGTGLGVSGLLPDGRGGWVPIDGEGGHVSFSPVDALEIEILRWALERHAHVSAERLVSGSLGLPNLYQALAAIEGRSAEALSPPEIVTRGSDGSCALCARVLDVFCGMLGTIAGNLAVTLGARGGVYIGGGILPRFPERFAASAFRARFEHRGRFADYLRPIPCYLINAGDAALRGASAALASR</sequence>
<reference evidence="5 6" key="1">
    <citation type="submission" date="2019-03" db="EMBL/GenBank/DDBJ databases">
        <title>Genomic Encyclopedia of Type Strains, Phase IV (KMG-IV): sequencing the most valuable type-strain genomes for metagenomic binning, comparative biology and taxonomic classification.</title>
        <authorList>
            <person name="Goeker M."/>
        </authorList>
    </citation>
    <scope>NUCLEOTIDE SEQUENCE [LARGE SCALE GENOMIC DNA]</scope>
    <source>
        <strain evidence="5 6">DSM 25287</strain>
    </source>
</reference>
<name>A0A4R2LE32_9GAMM</name>
<comment type="catalytic activity">
    <reaction evidence="3">
        <text>D-glucose + ATP = D-glucose 6-phosphate + ADP + H(+)</text>
        <dbReference type="Rhea" id="RHEA:17825"/>
        <dbReference type="ChEBI" id="CHEBI:4167"/>
        <dbReference type="ChEBI" id="CHEBI:15378"/>
        <dbReference type="ChEBI" id="CHEBI:30616"/>
        <dbReference type="ChEBI" id="CHEBI:61548"/>
        <dbReference type="ChEBI" id="CHEBI:456216"/>
        <dbReference type="EC" id="2.7.1.2"/>
    </reaction>
</comment>
<dbReference type="InterPro" id="IPR003836">
    <property type="entry name" value="Glucokinase"/>
</dbReference>
<dbReference type="InterPro" id="IPR043129">
    <property type="entry name" value="ATPase_NBD"/>
</dbReference>
<dbReference type="NCBIfam" id="TIGR00749">
    <property type="entry name" value="glk"/>
    <property type="match status" value="1"/>
</dbReference>
<dbReference type="Pfam" id="PF02685">
    <property type="entry name" value="Glucokinase"/>
    <property type="match status" value="1"/>
</dbReference>
<comment type="subcellular location">
    <subcellularLocation>
        <location evidence="3">Cytoplasm</location>
    </subcellularLocation>
</comment>
<dbReference type="RefSeq" id="WP_132539400.1">
    <property type="nucleotide sequence ID" value="NZ_SLWY01000004.1"/>
</dbReference>
<dbReference type="InterPro" id="IPR050201">
    <property type="entry name" value="Bacterial_glucokinase"/>
</dbReference>
<dbReference type="HAMAP" id="MF_00524">
    <property type="entry name" value="Glucokinase"/>
    <property type="match status" value="1"/>
</dbReference>
<keyword evidence="3" id="KW-0067">ATP-binding</keyword>
<keyword evidence="1 3" id="KW-0808">Transferase</keyword>
<dbReference type="GO" id="GO:0005524">
    <property type="term" value="F:ATP binding"/>
    <property type="evidence" value="ECO:0007669"/>
    <property type="project" value="UniProtKB-UniRule"/>
</dbReference>
<evidence type="ECO:0000256" key="3">
    <source>
        <dbReference type="HAMAP-Rule" id="MF_00524"/>
    </source>
</evidence>
<keyword evidence="3" id="KW-0324">Glycolysis</keyword>
<keyword evidence="3" id="KW-0547">Nucleotide-binding</keyword>
<evidence type="ECO:0000256" key="2">
    <source>
        <dbReference type="ARBA" id="ARBA00022777"/>
    </source>
</evidence>
<gene>
    <name evidence="3" type="primary">glk</name>
    <name evidence="5" type="ORF">EV699_104201</name>
</gene>
<comment type="caution">
    <text evidence="5">The sequence shown here is derived from an EMBL/GenBank/DDBJ whole genome shotgun (WGS) entry which is preliminary data.</text>
</comment>
<evidence type="ECO:0000313" key="5">
    <source>
        <dbReference type="EMBL" id="TCO82809.1"/>
    </source>
</evidence>
<evidence type="ECO:0000256" key="1">
    <source>
        <dbReference type="ARBA" id="ARBA00022679"/>
    </source>
</evidence>
<comment type="similarity">
    <text evidence="3 4">Belongs to the bacterial glucokinase family.</text>
</comment>
<keyword evidence="2 3" id="KW-0418">Kinase</keyword>
<evidence type="ECO:0000256" key="4">
    <source>
        <dbReference type="RuleBase" id="RU004046"/>
    </source>
</evidence>
<dbReference type="EMBL" id="SLWY01000004">
    <property type="protein sequence ID" value="TCO82809.1"/>
    <property type="molecule type" value="Genomic_DNA"/>
</dbReference>
<dbReference type="Gene3D" id="3.40.367.20">
    <property type="match status" value="1"/>
</dbReference>
<dbReference type="SUPFAM" id="SSF53067">
    <property type="entry name" value="Actin-like ATPase domain"/>
    <property type="match status" value="1"/>
</dbReference>
<dbReference type="PANTHER" id="PTHR47690">
    <property type="entry name" value="GLUCOKINASE"/>
    <property type="match status" value="1"/>
</dbReference>
<dbReference type="GO" id="GO:0004340">
    <property type="term" value="F:glucokinase activity"/>
    <property type="evidence" value="ECO:0007669"/>
    <property type="project" value="UniProtKB-UniRule"/>
</dbReference>
<dbReference type="GO" id="GO:0005536">
    <property type="term" value="F:D-glucose binding"/>
    <property type="evidence" value="ECO:0007669"/>
    <property type="project" value="InterPro"/>
</dbReference>
<accession>A0A4R2LE32</accession>